<gene>
    <name evidence="2" type="ORF">BXY66_3280</name>
</gene>
<accession>A0A4R1N4E7</accession>
<evidence type="ECO:0000313" key="3">
    <source>
        <dbReference type="Proteomes" id="UP000295673"/>
    </source>
</evidence>
<sequence>MPNFFDTDVAETYDATHGGSDPELIARTVEVLADLAADGPVLEFAVGTGRIALPLAAQGVPVSGIELSEPMVAQMRAKPGGADIPTAIGDMTCTRVAGDFALVFLVFNTIDNLTTQDAQVACFENAAAHLVSGGRFVVETLIPPLQRLPLGEIRLPFANDSDHWGVDEFDVTTQNYSSHHIWLSDGQAEHLTVPFRYAWPAELDLMARIAGMQLEHRWADWSRKPFTNLSRSHVSVWKKTG</sequence>
<dbReference type="InterPro" id="IPR041698">
    <property type="entry name" value="Methyltransf_25"/>
</dbReference>
<dbReference type="GO" id="GO:0032259">
    <property type="term" value="P:methylation"/>
    <property type="evidence" value="ECO:0007669"/>
    <property type="project" value="UniProtKB-KW"/>
</dbReference>
<dbReference type="SUPFAM" id="SSF53335">
    <property type="entry name" value="S-adenosyl-L-methionine-dependent methyltransferases"/>
    <property type="match status" value="1"/>
</dbReference>
<dbReference type="OrthoDB" id="9804312at2"/>
<dbReference type="GO" id="GO:0008168">
    <property type="term" value="F:methyltransferase activity"/>
    <property type="evidence" value="ECO:0007669"/>
    <property type="project" value="UniProtKB-KW"/>
</dbReference>
<dbReference type="Gene3D" id="3.40.50.150">
    <property type="entry name" value="Vaccinia Virus protein VP39"/>
    <property type="match status" value="1"/>
</dbReference>
<evidence type="ECO:0000259" key="1">
    <source>
        <dbReference type="Pfam" id="PF13649"/>
    </source>
</evidence>
<feature type="domain" description="Methyltransferase" evidence="1">
    <location>
        <begin position="41"/>
        <end position="134"/>
    </location>
</feature>
<evidence type="ECO:0000313" key="2">
    <source>
        <dbReference type="EMBL" id="TCL00633.1"/>
    </source>
</evidence>
<dbReference type="EMBL" id="SMGR01000003">
    <property type="protein sequence ID" value="TCL00633.1"/>
    <property type="molecule type" value="Genomic_DNA"/>
</dbReference>
<name>A0A4R1N4E7_9RHOB</name>
<comment type="caution">
    <text evidence="2">The sequence shown here is derived from an EMBL/GenBank/DDBJ whole genome shotgun (WGS) entry which is preliminary data.</text>
</comment>
<dbReference type="AlphaFoldDB" id="A0A4R1N4E7"/>
<keyword evidence="2" id="KW-0489">Methyltransferase</keyword>
<dbReference type="CDD" id="cd02440">
    <property type="entry name" value="AdoMet_MTases"/>
    <property type="match status" value="1"/>
</dbReference>
<keyword evidence="2" id="KW-0808">Transferase</keyword>
<reference evidence="2 3" key="1">
    <citation type="submission" date="2019-03" db="EMBL/GenBank/DDBJ databases">
        <title>Genomic Encyclopedia of Archaeal and Bacterial Type Strains, Phase II (KMG-II): from individual species to whole genera.</title>
        <authorList>
            <person name="Goeker M."/>
        </authorList>
    </citation>
    <scope>NUCLEOTIDE SEQUENCE [LARGE SCALE GENOMIC DNA]</scope>
    <source>
        <strain evidence="2 3">DSM 26433</strain>
    </source>
</reference>
<dbReference type="Pfam" id="PF13649">
    <property type="entry name" value="Methyltransf_25"/>
    <property type="match status" value="1"/>
</dbReference>
<proteinExistence type="predicted"/>
<dbReference type="RefSeq" id="WP_132861396.1">
    <property type="nucleotide sequence ID" value="NZ_SMGR01000003.1"/>
</dbReference>
<keyword evidence="3" id="KW-1185">Reference proteome</keyword>
<dbReference type="Proteomes" id="UP000295673">
    <property type="component" value="Unassembled WGS sequence"/>
</dbReference>
<organism evidence="2 3">
    <name type="scientific">Shimia isoporae</name>
    <dbReference type="NCBI Taxonomy" id="647720"/>
    <lineage>
        <taxon>Bacteria</taxon>
        <taxon>Pseudomonadati</taxon>
        <taxon>Pseudomonadota</taxon>
        <taxon>Alphaproteobacteria</taxon>
        <taxon>Rhodobacterales</taxon>
        <taxon>Roseobacteraceae</taxon>
    </lineage>
</organism>
<dbReference type="InterPro" id="IPR029063">
    <property type="entry name" value="SAM-dependent_MTases_sf"/>
</dbReference>
<protein>
    <submittedName>
        <fullName evidence="2">Methyltransferase family protein</fullName>
    </submittedName>
</protein>